<gene>
    <name evidence="9" type="ORF">B1R32_11294</name>
</gene>
<organism evidence="9 10">
    <name type="scientific">Abditibacterium utsteinense</name>
    <dbReference type="NCBI Taxonomy" id="1960156"/>
    <lineage>
        <taxon>Bacteria</taxon>
        <taxon>Pseudomonadati</taxon>
        <taxon>Abditibacteriota</taxon>
        <taxon>Abditibacteriia</taxon>
        <taxon>Abditibacteriales</taxon>
        <taxon>Abditibacteriaceae</taxon>
        <taxon>Abditibacterium</taxon>
    </lineage>
</organism>
<dbReference type="Pfam" id="PF12849">
    <property type="entry name" value="PBP_like_2"/>
    <property type="match status" value="1"/>
</dbReference>
<evidence type="ECO:0000256" key="7">
    <source>
        <dbReference type="SAM" id="SignalP"/>
    </source>
</evidence>
<dbReference type="GO" id="GO:0043190">
    <property type="term" value="C:ATP-binding cassette (ABC) transporter complex"/>
    <property type="evidence" value="ECO:0007669"/>
    <property type="project" value="InterPro"/>
</dbReference>
<feature type="chain" id="PRO_5015399318" description="Phosphate-binding protein" evidence="7">
    <location>
        <begin position="33"/>
        <end position="342"/>
    </location>
</feature>
<feature type="signal peptide" evidence="7">
    <location>
        <begin position="1"/>
        <end position="32"/>
    </location>
</feature>
<dbReference type="EMBL" id="NIGF01000012">
    <property type="protein sequence ID" value="PQV63439.1"/>
    <property type="molecule type" value="Genomic_DNA"/>
</dbReference>
<evidence type="ECO:0000313" key="10">
    <source>
        <dbReference type="Proteomes" id="UP000237684"/>
    </source>
</evidence>
<dbReference type="GO" id="GO:0042301">
    <property type="term" value="F:phosphate ion binding"/>
    <property type="evidence" value="ECO:0007669"/>
    <property type="project" value="InterPro"/>
</dbReference>
<dbReference type="PANTHER" id="PTHR42996:SF1">
    <property type="entry name" value="PHOSPHATE-BINDING PROTEIN PSTS"/>
    <property type="match status" value="1"/>
</dbReference>
<proteinExistence type="inferred from homology"/>
<keyword evidence="10" id="KW-1185">Reference proteome</keyword>
<dbReference type="Proteomes" id="UP000237684">
    <property type="component" value="Unassembled WGS sequence"/>
</dbReference>
<protein>
    <recommendedName>
        <fullName evidence="6">Phosphate-binding protein</fullName>
    </recommendedName>
</protein>
<dbReference type="FunCoup" id="A0A2S8SRR2">
    <property type="interactions" value="230"/>
</dbReference>
<keyword evidence="4 6" id="KW-0813">Transport</keyword>
<reference evidence="9 10" key="1">
    <citation type="journal article" date="2018" name="Syst. Appl. Microbiol.">
        <title>Abditibacterium utsteinense sp. nov., the first cultivated member of candidate phylum FBP, isolated from ice-free Antarctic soil samples.</title>
        <authorList>
            <person name="Tahon G."/>
            <person name="Tytgat B."/>
            <person name="Lebbe L."/>
            <person name="Carlier A."/>
            <person name="Willems A."/>
        </authorList>
    </citation>
    <scope>NUCLEOTIDE SEQUENCE [LARGE SCALE GENOMIC DNA]</scope>
    <source>
        <strain evidence="9 10">LMG 29911</strain>
    </source>
</reference>
<dbReference type="InterPro" id="IPR024370">
    <property type="entry name" value="PBP_domain"/>
</dbReference>
<evidence type="ECO:0000256" key="5">
    <source>
        <dbReference type="ARBA" id="ARBA00022592"/>
    </source>
</evidence>
<accession>A0A2S8SRR2</accession>
<evidence type="ECO:0000256" key="2">
    <source>
        <dbReference type="ARBA" id="ARBA00008725"/>
    </source>
</evidence>
<dbReference type="PANTHER" id="PTHR42996">
    <property type="entry name" value="PHOSPHATE-BINDING PROTEIN PSTS"/>
    <property type="match status" value="1"/>
</dbReference>
<keyword evidence="7" id="KW-0732">Signal</keyword>
<comment type="function">
    <text evidence="1">Part of the ABC transporter complex PstSACB involved in phosphate import.</text>
</comment>
<comment type="similarity">
    <text evidence="2 6">Belongs to the PstS family.</text>
</comment>
<dbReference type="CDD" id="cd13565">
    <property type="entry name" value="PBP2_PstS"/>
    <property type="match status" value="1"/>
</dbReference>
<dbReference type="GO" id="GO:0035435">
    <property type="term" value="P:phosphate ion transmembrane transport"/>
    <property type="evidence" value="ECO:0007669"/>
    <property type="project" value="InterPro"/>
</dbReference>
<keyword evidence="5 6" id="KW-0592">Phosphate transport</keyword>
<evidence type="ECO:0000256" key="3">
    <source>
        <dbReference type="ARBA" id="ARBA00011529"/>
    </source>
</evidence>
<dbReference type="InterPro" id="IPR050962">
    <property type="entry name" value="Phosphate-bind_PstS"/>
</dbReference>
<dbReference type="OrthoDB" id="9790048at2"/>
<dbReference type="Gene3D" id="3.40.190.10">
    <property type="entry name" value="Periplasmic binding protein-like II"/>
    <property type="match status" value="2"/>
</dbReference>
<dbReference type="SUPFAM" id="SSF53850">
    <property type="entry name" value="Periplasmic binding protein-like II"/>
    <property type="match status" value="1"/>
</dbReference>
<name>A0A2S8SRR2_9BACT</name>
<evidence type="ECO:0000256" key="6">
    <source>
        <dbReference type="PIRNR" id="PIRNR002756"/>
    </source>
</evidence>
<dbReference type="NCBIfam" id="TIGR00975">
    <property type="entry name" value="3a0107s03"/>
    <property type="match status" value="1"/>
</dbReference>
<evidence type="ECO:0000313" key="9">
    <source>
        <dbReference type="EMBL" id="PQV63439.1"/>
    </source>
</evidence>
<evidence type="ECO:0000256" key="1">
    <source>
        <dbReference type="ARBA" id="ARBA00002841"/>
    </source>
</evidence>
<dbReference type="InParanoid" id="A0A2S8SRR2"/>
<comment type="caution">
    <text evidence="9">The sequence shown here is derived from an EMBL/GenBank/DDBJ whole genome shotgun (WGS) entry which is preliminary data.</text>
</comment>
<sequence>MKINFSLRGRIASAGLIALSLPVLLASSPAQAQSINGAGATFPAPLYSKWFDAYNAQTKVQINYQAIGSGGGITQLKNKTVDFGASDAPLSNADLSGMPGKVVQIPTVAGAVAVVYNVRGMGSGLRLSGPVLADIFQGQIKRWNDPAIAALNPGKKLPAQYIAVAHRSDGSGTSFIFTNYLKAVSPSWSSGVGAGKSVDWPVGIGGKGNDGVASVVKSTPGAIGYVELAYANQNRMAFASLRNKSGAFVSPSVASATAAAQGASKLTARDPRAMIVNQGGRAYPITGYTFIMFYKSNATTPRGKAVINFLKWAMGPGQKYAAPLLYAPLPRAVVAINKTKLR</sequence>
<evidence type="ECO:0000256" key="4">
    <source>
        <dbReference type="ARBA" id="ARBA00022448"/>
    </source>
</evidence>
<dbReference type="RefSeq" id="WP_106380516.1">
    <property type="nucleotide sequence ID" value="NZ_NIGF01000012.1"/>
</dbReference>
<dbReference type="InterPro" id="IPR005673">
    <property type="entry name" value="ABC_phos-bd_PstS"/>
</dbReference>
<dbReference type="AlphaFoldDB" id="A0A2S8SRR2"/>
<evidence type="ECO:0000259" key="8">
    <source>
        <dbReference type="Pfam" id="PF12849"/>
    </source>
</evidence>
<feature type="domain" description="PBP" evidence="8">
    <location>
        <begin position="28"/>
        <end position="312"/>
    </location>
</feature>
<comment type="subunit">
    <text evidence="3">The complex is composed of two ATP-binding proteins (PstB), two transmembrane proteins (PstC and PstA) and a solute-binding protein (PstS).</text>
</comment>
<dbReference type="PIRSF" id="PIRSF002756">
    <property type="entry name" value="PstS"/>
    <property type="match status" value="1"/>
</dbReference>